<dbReference type="SUPFAM" id="SSF47113">
    <property type="entry name" value="Histone-fold"/>
    <property type="match status" value="1"/>
</dbReference>
<feature type="compositionally biased region" description="Polar residues" evidence="6">
    <location>
        <begin position="446"/>
        <end position="455"/>
    </location>
</feature>
<feature type="domain" description="Transcription initiation factor TFIID subunit 12" evidence="7">
    <location>
        <begin position="513"/>
        <end position="586"/>
    </location>
</feature>
<dbReference type="RefSeq" id="XP_018187343.1">
    <property type="nucleotide sequence ID" value="XM_018334376.1"/>
</dbReference>
<dbReference type="EMBL" id="KV407460">
    <property type="protein sequence ID" value="KZF21788.1"/>
    <property type="molecule type" value="Genomic_DNA"/>
</dbReference>
<dbReference type="FunFam" id="1.10.20.10:FF:000037">
    <property type="entry name" value="Transcription initiation factor TFIID subunit 12"/>
    <property type="match status" value="1"/>
</dbReference>
<evidence type="ECO:0000256" key="5">
    <source>
        <dbReference type="ARBA" id="ARBA00023242"/>
    </source>
</evidence>
<dbReference type="InParanoid" id="A0A165G6A1"/>
<evidence type="ECO:0000313" key="9">
    <source>
        <dbReference type="Proteomes" id="UP000076632"/>
    </source>
</evidence>
<feature type="compositionally biased region" description="Low complexity" evidence="6">
    <location>
        <begin position="343"/>
        <end position="357"/>
    </location>
</feature>
<gene>
    <name evidence="8" type="ORF">L228DRAFT_261917</name>
</gene>
<dbReference type="PANTHER" id="PTHR12264:SF21">
    <property type="entry name" value="TRANSCRIPTION INITIATION FACTOR TFIID SUBUNIT 12"/>
    <property type="match status" value="1"/>
</dbReference>
<dbReference type="InterPro" id="IPR009072">
    <property type="entry name" value="Histone-fold"/>
</dbReference>
<evidence type="ECO:0000313" key="8">
    <source>
        <dbReference type="EMBL" id="KZF21788.1"/>
    </source>
</evidence>
<accession>A0A165G6A1</accession>
<dbReference type="Pfam" id="PF03847">
    <property type="entry name" value="TFIID_20kDa"/>
    <property type="match status" value="1"/>
</dbReference>
<dbReference type="CDD" id="cd07981">
    <property type="entry name" value="HFD_TAF12"/>
    <property type="match status" value="1"/>
</dbReference>
<evidence type="ECO:0000256" key="3">
    <source>
        <dbReference type="ARBA" id="ARBA00023015"/>
    </source>
</evidence>
<keyword evidence="4" id="KW-0804">Transcription</keyword>
<feature type="region of interest" description="Disordered" evidence="6">
    <location>
        <begin position="252"/>
        <end position="272"/>
    </location>
</feature>
<feature type="region of interest" description="Disordered" evidence="6">
    <location>
        <begin position="1"/>
        <end position="20"/>
    </location>
</feature>
<dbReference type="InterPro" id="IPR037794">
    <property type="entry name" value="TAF12"/>
</dbReference>
<dbReference type="STRING" id="1328760.A0A165G6A1"/>
<dbReference type="PANTHER" id="PTHR12264">
    <property type="entry name" value="TRANSCRIPTION INITIATION FACTOR TFIID SUBUNIT 12"/>
    <property type="match status" value="1"/>
</dbReference>
<evidence type="ECO:0000256" key="4">
    <source>
        <dbReference type="ARBA" id="ARBA00023163"/>
    </source>
</evidence>
<dbReference type="InterPro" id="IPR003228">
    <property type="entry name" value="TFIID_TAF12_dom"/>
</dbReference>
<dbReference type="GeneID" id="28899513"/>
<organism evidence="8 9">
    <name type="scientific">Xylona heveae (strain CBS 132557 / TC161)</name>
    <dbReference type="NCBI Taxonomy" id="1328760"/>
    <lineage>
        <taxon>Eukaryota</taxon>
        <taxon>Fungi</taxon>
        <taxon>Dikarya</taxon>
        <taxon>Ascomycota</taxon>
        <taxon>Pezizomycotina</taxon>
        <taxon>Xylonomycetes</taxon>
        <taxon>Xylonales</taxon>
        <taxon>Xylonaceae</taxon>
        <taxon>Xylona</taxon>
    </lineage>
</organism>
<feature type="compositionally biased region" description="Pro residues" evidence="6">
    <location>
        <begin position="397"/>
        <end position="410"/>
    </location>
</feature>
<evidence type="ECO:0000256" key="6">
    <source>
        <dbReference type="SAM" id="MobiDB-lite"/>
    </source>
</evidence>
<dbReference type="GO" id="GO:0046982">
    <property type="term" value="F:protein heterodimerization activity"/>
    <property type="evidence" value="ECO:0007669"/>
    <property type="project" value="InterPro"/>
</dbReference>
<dbReference type="Proteomes" id="UP000076632">
    <property type="component" value="Unassembled WGS sequence"/>
</dbReference>
<proteinExistence type="inferred from homology"/>
<feature type="compositionally biased region" description="Low complexity" evidence="6">
    <location>
        <begin position="317"/>
        <end position="337"/>
    </location>
</feature>
<keyword evidence="3" id="KW-0805">Transcription regulation</keyword>
<evidence type="ECO:0000259" key="7">
    <source>
        <dbReference type="Pfam" id="PF03847"/>
    </source>
</evidence>
<dbReference type="Gene3D" id="1.10.20.10">
    <property type="entry name" value="Histone, subunit A"/>
    <property type="match status" value="1"/>
</dbReference>
<reference evidence="8 9" key="1">
    <citation type="journal article" date="2016" name="Fungal Biol.">
        <title>The genome of Xylona heveae provides a window into fungal endophytism.</title>
        <authorList>
            <person name="Gazis R."/>
            <person name="Kuo A."/>
            <person name="Riley R."/>
            <person name="LaButti K."/>
            <person name="Lipzen A."/>
            <person name="Lin J."/>
            <person name="Amirebrahimi M."/>
            <person name="Hesse C.N."/>
            <person name="Spatafora J.W."/>
            <person name="Henrissat B."/>
            <person name="Hainaut M."/>
            <person name="Grigoriev I.V."/>
            <person name="Hibbett D.S."/>
        </authorList>
    </citation>
    <scope>NUCLEOTIDE SEQUENCE [LARGE SCALE GENOMIC DNA]</scope>
    <source>
        <strain evidence="8 9">TC161</strain>
    </source>
</reference>
<feature type="compositionally biased region" description="Low complexity" evidence="6">
    <location>
        <begin position="85"/>
        <end position="117"/>
    </location>
</feature>
<dbReference type="OrthoDB" id="2193432at2759"/>
<feature type="compositionally biased region" description="Pro residues" evidence="6">
    <location>
        <begin position="118"/>
        <end position="137"/>
    </location>
</feature>
<name>A0A165G6A1_XYLHT</name>
<feature type="compositionally biased region" description="Polar residues" evidence="6">
    <location>
        <begin position="422"/>
        <end position="435"/>
    </location>
</feature>
<dbReference type="GO" id="GO:0005669">
    <property type="term" value="C:transcription factor TFIID complex"/>
    <property type="evidence" value="ECO:0007669"/>
    <property type="project" value="InterPro"/>
</dbReference>
<dbReference type="AlphaFoldDB" id="A0A165G6A1"/>
<keyword evidence="9" id="KW-1185">Reference proteome</keyword>
<evidence type="ECO:0000256" key="1">
    <source>
        <dbReference type="ARBA" id="ARBA00004123"/>
    </source>
</evidence>
<feature type="region of interest" description="Disordered" evidence="6">
    <location>
        <begin position="317"/>
        <end position="485"/>
    </location>
</feature>
<evidence type="ECO:0000256" key="2">
    <source>
        <dbReference type="ARBA" id="ARBA00007530"/>
    </source>
</evidence>
<dbReference type="OMA" id="INMAIPK"/>
<protein>
    <recommendedName>
        <fullName evidence="7">Transcription initiation factor TFIID subunit 12 domain-containing protein</fullName>
    </recommendedName>
</protein>
<dbReference type="GO" id="GO:0003677">
    <property type="term" value="F:DNA binding"/>
    <property type="evidence" value="ECO:0007669"/>
    <property type="project" value="TreeGrafter"/>
</dbReference>
<dbReference type="GO" id="GO:0051123">
    <property type="term" value="P:RNA polymerase II preinitiation complex assembly"/>
    <property type="evidence" value="ECO:0007669"/>
    <property type="project" value="TreeGrafter"/>
</dbReference>
<comment type="similarity">
    <text evidence="2">Belongs to the TAF12 family.</text>
</comment>
<dbReference type="GO" id="GO:0017025">
    <property type="term" value="F:TBP-class protein binding"/>
    <property type="evidence" value="ECO:0007669"/>
    <property type="project" value="TreeGrafter"/>
</dbReference>
<dbReference type="GO" id="GO:0000124">
    <property type="term" value="C:SAGA complex"/>
    <property type="evidence" value="ECO:0007669"/>
    <property type="project" value="InterPro"/>
</dbReference>
<keyword evidence="5" id="KW-0539">Nucleus</keyword>
<sequence length="627" mass="67286">MDSTGNSQQPQPQAQPQNPPLIRVEQVRNLHHITDQQKAQYATGIKKLWDVIQSRPSDSPEYQQAHNKLAEVSQSIWTSLKRFQQRAQQQAAQAPAQAQTQTQTQAQQTGINQAQQQAPPPRPATQPPVSQAPPAQPMNPSMQSLQQLAPQILQIVAAFPFTLPPSLSESSPEGEKWLGEAKLRYGQALQNSETATSSLRRLTQMVQQRQTAGQVLSQDDQAKVNQTRARWQKQYADSLRFLESFRKQQADFKNDRARQAEGPRAPAPQAQDIKGVPIQPTAAPLNPMAQVPPNQATAAPNAALDAARAQAAAAVRASMSPSSVSQPQPGQPMAAPAAPAPQNPMMAAQPNPAMPQQSPVQHQPPMGFATPNAPQPPPAQAVAQLPHTASQHNSPVPTGPTPVPTGPPRPLSHQAAMAQAARSYSSALPQGTPQSAGIHAPPPLTSRDSISNNTKWPIPKTLNVPSPQPVAMASARPTLSGGPSNSAMGVIGQPALPKLPHFELEGEGDRVLSKKKLDELVRQVTGGVEGHGGESLAPGVEEAILQVADDFVDQVITSACRLAKLRQSSTLEIRDIQLILERNYNIRVPGYASDEIRTVRKFQPASGWTQKMNAVQAAKVMGGKTDL</sequence>
<feature type="region of interest" description="Disordered" evidence="6">
    <location>
        <begin position="82"/>
        <end position="141"/>
    </location>
</feature>
<comment type="subcellular location">
    <subcellularLocation>
        <location evidence="1">Nucleus</location>
    </subcellularLocation>
</comment>
<feature type="compositionally biased region" description="Basic and acidic residues" evidence="6">
    <location>
        <begin position="252"/>
        <end position="261"/>
    </location>
</feature>